<name>A0AA37T2G1_9GAMM</name>
<accession>A0AA37T2G1</accession>
<dbReference type="AlphaFoldDB" id="A0AA37T2G1"/>
<comment type="caution">
    <text evidence="1">The sequence shown here is derived from an EMBL/GenBank/DDBJ whole genome shotgun (WGS) entry which is preliminary data.</text>
</comment>
<keyword evidence="2" id="KW-1185">Reference proteome</keyword>
<sequence length="70" mass="8215">MSEPSPKPIGKVIVINDWRLSKKYFTYFCSQQCVVEFLDLFREMQNDRNQLLKVGEHRIGDSIAIALIKR</sequence>
<dbReference type="EMBL" id="BSPD01000027">
    <property type="protein sequence ID" value="GLS25208.1"/>
    <property type="molecule type" value="Genomic_DNA"/>
</dbReference>
<gene>
    <name evidence="1" type="ORF">GCM10007877_09220</name>
</gene>
<organism evidence="1 2">
    <name type="scientific">Marinibactrum halimedae</name>
    <dbReference type="NCBI Taxonomy" id="1444977"/>
    <lineage>
        <taxon>Bacteria</taxon>
        <taxon>Pseudomonadati</taxon>
        <taxon>Pseudomonadota</taxon>
        <taxon>Gammaproteobacteria</taxon>
        <taxon>Cellvibrionales</taxon>
        <taxon>Cellvibrionaceae</taxon>
        <taxon>Marinibactrum</taxon>
    </lineage>
</organism>
<evidence type="ECO:0000313" key="2">
    <source>
        <dbReference type="Proteomes" id="UP001156870"/>
    </source>
</evidence>
<reference evidence="1 2" key="1">
    <citation type="journal article" date="2014" name="Int. J. Syst. Evol. Microbiol.">
        <title>Complete genome sequence of Corynebacterium casei LMG S-19264T (=DSM 44701T), isolated from a smear-ripened cheese.</title>
        <authorList>
            <consortium name="US DOE Joint Genome Institute (JGI-PGF)"/>
            <person name="Walter F."/>
            <person name="Albersmeier A."/>
            <person name="Kalinowski J."/>
            <person name="Ruckert C."/>
        </authorList>
    </citation>
    <scope>NUCLEOTIDE SEQUENCE [LARGE SCALE GENOMIC DNA]</scope>
    <source>
        <strain evidence="1 2">NBRC 110095</strain>
    </source>
</reference>
<protein>
    <submittedName>
        <fullName evidence="1">Uncharacterized protein</fullName>
    </submittedName>
</protein>
<dbReference type="Proteomes" id="UP001156870">
    <property type="component" value="Unassembled WGS sequence"/>
</dbReference>
<evidence type="ECO:0000313" key="1">
    <source>
        <dbReference type="EMBL" id="GLS25208.1"/>
    </source>
</evidence>
<proteinExistence type="predicted"/>